<keyword evidence="3" id="KW-1185">Reference proteome</keyword>
<name>A0A2K6TS14_SAIBB</name>
<dbReference type="Ensembl" id="ENSSBOT00000039300.1">
    <property type="protein sequence ID" value="ENSSBOP00000022450.1"/>
    <property type="gene ID" value="ENSSBOG00000027764.1"/>
</dbReference>
<organism evidence="2 3">
    <name type="scientific">Saimiri boliviensis boliviensis</name>
    <name type="common">Bolivian squirrel monkey</name>
    <dbReference type="NCBI Taxonomy" id="39432"/>
    <lineage>
        <taxon>Eukaryota</taxon>
        <taxon>Metazoa</taxon>
        <taxon>Chordata</taxon>
        <taxon>Craniata</taxon>
        <taxon>Vertebrata</taxon>
        <taxon>Euteleostomi</taxon>
        <taxon>Mammalia</taxon>
        <taxon>Eutheria</taxon>
        <taxon>Euarchontoglires</taxon>
        <taxon>Primates</taxon>
        <taxon>Haplorrhini</taxon>
        <taxon>Platyrrhini</taxon>
        <taxon>Cebidae</taxon>
        <taxon>Saimiriinae</taxon>
        <taxon>Saimiri</taxon>
    </lineage>
</organism>
<dbReference type="GO" id="GO:0001650">
    <property type="term" value="C:fibrillar center"/>
    <property type="evidence" value="ECO:0007669"/>
    <property type="project" value="Ensembl"/>
</dbReference>
<dbReference type="GeneTree" id="ENSGT00410000029590"/>
<proteinExistence type="predicted"/>
<dbReference type="Proteomes" id="UP000233220">
    <property type="component" value="Unplaced"/>
</dbReference>
<accession>A0A2K6TS14</accession>
<dbReference type="AlphaFoldDB" id="A0A2K6TS14"/>
<dbReference type="OMA" id="ISLPKMC"/>
<gene>
    <name evidence="2" type="primary">FOXL2NB</name>
</gene>
<evidence type="ECO:0000313" key="2">
    <source>
        <dbReference type="Ensembl" id="ENSSBOP00000022450.1"/>
    </source>
</evidence>
<reference evidence="2" key="1">
    <citation type="submission" date="2025-08" db="UniProtKB">
        <authorList>
            <consortium name="Ensembl"/>
        </authorList>
    </citation>
    <scope>IDENTIFICATION</scope>
</reference>
<evidence type="ECO:0000256" key="1">
    <source>
        <dbReference type="SAM" id="MobiDB-lite"/>
    </source>
</evidence>
<protein>
    <submittedName>
        <fullName evidence="2">FOXL2 neighbor</fullName>
    </submittedName>
</protein>
<feature type="region of interest" description="Disordered" evidence="1">
    <location>
        <begin position="1"/>
        <end position="44"/>
    </location>
</feature>
<reference evidence="2" key="2">
    <citation type="submission" date="2025-09" db="UniProtKB">
        <authorList>
            <consortium name="Ensembl"/>
        </authorList>
    </citation>
    <scope>IDENTIFICATION</scope>
</reference>
<sequence>MRMTPGGSARTRPEPRKLGPQRGEALQASSRLSEPPATVKRRMPDACTLGRAGISLPKMCLHMAVGQFEEAAAPRDLGGPAMLGEHCGCSEAGSASLEPLSLPRAAAGCLNQVPRSPFLVGHRNTRRLPTPERERRIEPAATLSLEGWPLRCLDSKGKLHCA</sequence>
<evidence type="ECO:0000313" key="3">
    <source>
        <dbReference type="Proteomes" id="UP000233220"/>
    </source>
</evidence>